<keyword evidence="8" id="KW-0012">Acyltransferase</keyword>
<dbReference type="SUPFAM" id="SSF51735">
    <property type="entry name" value="NAD(P)-binding Rossmann-fold domains"/>
    <property type="match status" value="1"/>
</dbReference>
<evidence type="ECO:0000259" key="6">
    <source>
        <dbReference type="PROSITE" id="PS50975"/>
    </source>
</evidence>
<accession>A0ABS4AZ63</accession>
<evidence type="ECO:0000259" key="7">
    <source>
        <dbReference type="PROSITE" id="PS51186"/>
    </source>
</evidence>
<evidence type="ECO:0000256" key="5">
    <source>
        <dbReference type="PROSITE-ProRule" id="PRU00409"/>
    </source>
</evidence>
<dbReference type="CDD" id="cd04301">
    <property type="entry name" value="NAT_SF"/>
    <property type="match status" value="1"/>
</dbReference>
<keyword evidence="3 5" id="KW-0547">Nucleotide-binding</keyword>
<dbReference type="Gene3D" id="3.30.1490.20">
    <property type="entry name" value="ATP-grasp fold, A domain"/>
    <property type="match status" value="1"/>
</dbReference>
<feature type="domain" description="ATP-grasp" evidence="6">
    <location>
        <begin position="486"/>
        <end position="522"/>
    </location>
</feature>
<evidence type="ECO:0000256" key="2">
    <source>
        <dbReference type="ARBA" id="ARBA00022598"/>
    </source>
</evidence>
<gene>
    <name evidence="8" type="ORF">J5Y09_19120</name>
</gene>
<keyword evidence="4 5" id="KW-0067">ATP-binding</keyword>
<evidence type="ECO:0000256" key="3">
    <source>
        <dbReference type="ARBA" id="ARBA00022741"/>
    </source>
</evidence>
<dbReference type="PANTHER" id="PTHR43334:SF1">
    <property type="entry name" value="3-HYDROXYPROPIONATE--COA LIGASE [ADP-FORMING]"/>
    <property type="match status" value="1"/>
</dbReference>
<dbReference type="InterPro" id="IPR003781">
    <property type="entry name" value="CoA-bd"/>
</dbReference>
<dbReference type="Proteomes" id="UP000680815">
    <property type="component" value="Unassembled WGS sequence"/>
</dbReference>
<evidence type="ECO:0000256" key="1">
    <source>
        <dbReference type="ARBA" id="ARBA00022532"/>
    </source>
</evidence>
<dbReference type="InterPro" id="IPR000182">
    <property type="entry name" value="GNAT_dom"/>
</dbReference>
<keyword evidence="1" id="KW-0816">Tricarboxylic acid cycle</keyword>
<evidence type="ECO:0000256" key="4">
    <source>
        <dbReference type="ARBA" id="ARBA00022840"/>
    </source>
</evidence>
<dbReference type="InterPro" id="IPR013815">
    <property type="entry name" value="ATP_grasp_subdomain_1"/>
</dbReference>
<dbReference type="InterPro" id="IPR032875">
    <property type="entry name" value="Succ_CoA_lig_flav_dom"/>
</dbReference>
<dbReference type="Pfam" id="PF13549">
    <property type="entry name" value="ATP-grasp_5"/>
    <property type="match status" value="1"/>
</dbReference>
<proteinExistence type="predicted"/>
<dbReference type="GO" id="GO:0016746">
    <property type="term" value="F:acyltransferase activity"/>
    <property type="evidence" value="ECO:0007669"/>
    <property type="project" value="UniProtKB-KW"/>
</dbReference>
<comment type="caution">
    <text evidence="8">The sequence shown here is derived from an EMBL/GenBank/DDBJ whole genome shotgun (WGS) entry which is preliminary data.</text>
</comment>
<dbReference type="Gene3D" id="3.40.50.720">
    <property type="entry name" value="NAD(P)-binding Rossmann-like Domain"/>
    <property type="match status" value="1"/>
</dbReference>
<dbReference type="InterPro" id="IPR036291">
    <property type="entry name" value="NAD(P)-bd_dom_sf"/>
</dbReference>
<organism evidence="8 9">
    <name type="scientific">Roseomonas nitratireducens</name>
    <dbReference type="NCBI Taxonomy" id="2820810"/>
    <lineage>
        <taxon>Bacteria</taxon>
        <taxon>Pseudomonadati</taxon>
        <taxon>Pseudomonadota</taxon>
        <taxon>Alphaproteobacteria</taxon>
        <taxon>Acetobacterales</taxon>
        <taxon>Roseomonadaceae</taxon>
        <taxon>Roseomonas</taxon>
    </lineage>
</organism>
<keyword evidence="2" id="KW-0436">Ligase</keyword>
<keyword evidence="8" id="KW-0808">Transferase</keyword>
<dbReference type="InterPro" id="IPR016102">
    <property type="entry name" value="Succinyl-CoA_synth-like"/>
</dbReference>
<dbReference type="PANTHER" id="PTHR43334">
    <property type="entry name" value="ACETATE--COA LIGASE [ADP-FORMING]"/>
    <property type="match status" value="1"/>
</dbReference>
<dbReference type="Gene3D" id="3.40.50.261">
    <property type="entry name" value="Succinyl-CoA synthetase domains"/>
    <property type="match status" value="2"/>
</dbReference>
<name>A0ABS4AZ63_9PROT</name>
<dbReference type="PROSITE" id="PS51186">
    <property type="entry name" value="GNAT"/>
    <property type="match status" value="1"/>
</dbReference>
<dbReference type="InterPro" id="IPR016181">
    <property type="entry name" value="Acyl_CoA_acyltransferase"/>
</dbReference>
<evidence type="ECO:0000313" key="9">
    <source>
        <dbReference type="Proteomes" id="UP000680815"/>
    </source>
</evidence>
<dbReference type="SMART" id="SM00881">
    <property type="entry name" value="CoA_binding"/>
    <property type="match status" value="1"/>
</dbReference>
<dbReference type="Gene3D" id="3.40.630.30">
    <property type="match status" value="1"/>
</dbReference>
<dbReference type="Pfam" id="PF13607">
    <property type="entry name" value="Succ_CoA_lig"/>
    <property type="match status" value="1"/>
</dbReference>
<keyword evidence="9" id="KW-1185">Reference proteome</keyword>
<protein>
    <submittedName>
        <fullName evidence="8">GNAT family N-acetyltransferase</fullName>
        <ecNumber evidence="8">2.3.1.-</ecNumber>
    </submittedName>
</protein>
<dbReference type="Gene3D" id="3.30.470.20">
    <property type="entry name" value="ATP-grasp fold, B domain"/>
    <property type="match status" value="1"/>
</dbReference>
<dbReference type="Pfam" id="PF00583">
    <property type="entry name" value="Acetyltransf_1"/>
    <property type="match status" value="1"/>
</dbReference>
<reference evidence="8 9" key="1">
    <citation type="submission" date="2021-03" db="EMBL/GenBank/DDBJ databases">
        <authorList>
            <person name="So Y."/>
        </authorList>
    </citation>
    <scope>NUCLEOTIDE SEQUENCE [LARGE SCALE GENOMIC DNA]</scope>
    <source>
        <strain evidence="8 9">PWR1</strain>
    </source>
</reference>
<dbReference type="InterPro" id="IPR051538">
    <property type="entry name" value="Acyl-CoA_Synth/Transferase"/>
</dbReference>
<dbReference type="PROSITE" id="PS50975">
    <property type="entry name" value="ATP_GRASP"/>
    <property type="match status" value="1"/>
</dbReference>
<dbReference type="EMBL" id="JAGIYZ010000021">
    <property type="protein sequence ID" value="MBP0466046.1"/>
    <property type="molecule type" value="Genomic_DNA"/>
</dbReference>
<dbReference type="SUPFAM" id="SSF55729">
    <property type="entry name" value="Acyl-CoA N-acyltransferases (Nat)"/>
    <property type="match status" value="1"/>
</dbReference>
<dbReference type="SUPFAM" id="SSF56059">
    <property type="entry name" value="Glutathione synthetase ATP-binding domain-like"/>
    <property type="match status" value="1"/>
</dbReference>
<feature type="domain" description="N-acetyltransferase" evidence="7">
    <location>
        <begin position="721"/>
        <end position="876"/>
    </location>
</feature>
<sequence>MLPALTLSGRGGFRDQALLKPGSLVLVAAQGSAEAQLIARNIAAGGFRGRIFAVGAAFEGFEAAASVGALPVTPDLAILCMPPAGLGAAMEALAAKGCFAAIVPGQAPDLAAIQARTGVQALGQGSFGIAIPAIGLNATLSHLTPSKGRLALVTQSSAIARAVLDWAEAESVGFSHVVGIGGNQGYGFAGVLDWLARDPGTGAILLDIRRIKNRRMFISAARAAARTRPVVAIRAGGRLADASGEADAVMEAALRRAGVLRVAGLEDLLSAVETLARVRTSTRPGPPGAGDRIAVVTNGIGLGALASDAVLAGGARLAEVPEDAMAAIAPGLPAGSSGRNPLAIGPAASTRLGEAAAMLAALREVDAVVALHAPTAEENQDLAREELAAAVKASRGAPILVGWPGQATAGPQRARLAEAGVAVFATPEAAVRGALHLAQDRRNRATAAELPPRDVLDLAPDRARVTSILAAVRAADRRDLTEEEALGVLAAYGVPTVPGRAVSGPAEAADAATMLGFPIVLKILSPDLPRKTEVGGVALGLSSPDAVRRAAEEMAARVAAARPEARLTGFLVQRQAGRGQELRLRLGDDAMFGPWIAFGRGGTAAEIDPDEGFDLPPLNLALARGLIGRTRTARLLAGWRDHPPANVAAIADVLVRLSQIAVDFPGIQSCNINPLLADAQGVLALDAAIVLRPRGSASLLAIPPYPADLARPWRGRDGREVTVRPIRPEDATAHAEAFRRLSSEDIRYRFFSTLAELSPVQIARMTQIDYDREMAFVAVERTPEGPDRTVGVSRLIREPGGRSGEFAVIVDPSWKGQGLARHLMERLFDWGRSVGLAEVVGQVLAENAPMLAFVRGLGFAVHASAEDPEVMEARKIL</sequence>
<evidence type="ECO:0000313" key="8">
    <source>
        <dbReference type="EMBL" id="MBP0466046.1"/>
    </source>
</evidence>
<dbReference type="InterPro" id="IPR011761">
    <property type="entry name" value="ATP-grasp"/>
</dbReference>
<dbReference type="EC" id="2.3.1.-" evidence="8"/>
<dbReference type="SUPFAM" id="SSF52210">
    <property type="entry name" value="Succinyl-CoA synthetase domains"/>
    <property type="match status" value="2"/>
</dbReference>